<evidence type="ECO:0000313" key="2">
    <source>
        <dbReference type="EMBL" id="CUG86162.1"/>
    </source>
</evidence>
<feature type="compositionally biased region" description="Low complexity" evidence="1">
    <location>
        <begin position="810"/>
        <end position="823"/>
    </location>
</feature>
<feature type="region of interest" description="Disordered" evidence="1">
    <location>
        <begin position="539"/>
        <end position="565"/>
    </location>
</feature>
<feature type="compositionally biased region" description="Low complexity" evidence="1">
    <location>
        <begin position="539"/>
        <end position="549"/>
    </location>
</feature>
<feature type="region of interest" description="Disordered" evidence="1">
    <location>
        <begin position="938"/>
        <end position="958"/>
    </location>
</feature>
<dbReference type="AlphaFoldDB" id="A0A0S4J8F7"/>
<reference evidence="3" key="1">
    <citation type="submission" date="2015-09" db="EMBL/GenBank/DDBJ databases">
        <authorList>
            <consortium name="Pathogen Informatics"/>
        </authorList>
    </citation>
    <scope>NUCLEOTIDE SEQUENCE [LARGE SCALE GENOMIC DNA]</scope>
    <source>
        <strain evidence="3">Lake Konstanz</strain>
    </source>
</reference>
<feature type="region of interest" description="Disordered" evidence="1">
    <location>
        <begin position="797"/>
        <end position="831"/>
    </location>
</feature>
<feature type="region of interest" description="Disordered" evidence="1">
    <location>
        <begin position="479"/>
        <end position="511"/>
    </location>
</feature>
<feature type="region of interest" description="Disordered" evidence="1">
    <location>
        <begin position="578"/>
        <end position="597"/>
    </location>
</feature>
<name>A0A0S4J8F7_BODSA</name>
<protein>
    <submittedName>
        <fullName evidence="2">Uncharacterized protein</fullName>
    </submittedName>
</protein>
<evidence type="ECO:0000313" key="3">
    <source>
        <dbReference type="Proteomes" id="UP000051952"/>
    </source>
</evidence>
<dbReference type="EMBL" id="CYKH01001249">
    <property type="protein sequence ID" value="CUG86162.1"/>
    <property type="molecule type" value="Genomic_DNA"/>
</dbReference>
<evidence type="ECO:0000256" key="1">
    <source>
        <dbReference type="SAM" id="MobiDB-lite"/>
    </source>
</evidence>
<proteinExistence type="predicted"/>
<dbReference type="Proteomes" id="UP000051952">
    <property type="component" value="Unassembled WGS sequence"/>
</dbReference>
<keyword evidence="3" id="KW-1185">Reference proteome</keyword>
<dbReference type="VEuPathDB" id="TriTrypDB:BSAL_91835"/>
<sequence length="1116" mass="122726">MTLLQTDRNLGYVFQVLARCPKTSDEAAKQRITDTIVYQHGSLRVWYYTEPDSGEVLRRDRREWSVDRIVEVFSSSGGNRKASPGVPIAFYVHFAAARSNQQGSGLSLKGAERVIDLATKYCRQYGDDAEPLSVDYFDEETLKAFLATRENKHNVILQKLIRGRADHASMIQVVWSPHRTLATQRQNTHSITDVRVPLYQRTNTFDNTTHLSHEIRPTAVMSARLDVECRRIVEHIAAVEQRVVIRLVAFFAFDYQQEAVMLFVSELQLTSQPATSEQVRLALSTQMKRKLCMISPQIIPSDAVFPSYAKVGGDAGSGGSPKNFASAAMGGANLSVKESSTKSTTISGQLLASNAATFDDEMNVLDRTFASAYEARSDRGRLTDEAYRRDMFGRDVFTVHHASAASWQDFEETQRRKDHHRSYLKAGKRFYTPDPLLGRGAHSNVSRPSSAMQQHSSIDVISGATTPPMSNIIPIMDGRSTRPTSAASQHHHTQHRSASSMMRTGHPKYRPTSSLVLRGEVRFCKGGGGGLFLRVPPAGGRSASAASGGDSVGDDGSERWGNASANGDMFSSFSTDALASLRSPPHSPNKRASPSGMPMAALPMAQSVAMFESTSTFDASSWIAWRRCLKAAAWYRRMVAATQGSYHSLSSGSQATHLSDNEIALKSKLDEIREDPASWVEVELPDLTVCPLEKLREATYQRNLPNQPMQSSMRTLNAWHLLHPSIGRDWALWSAEVHRATTDGIECLMAEVDRVFHTTSTSLGGLPSCDVKLPVAIEICSLIDHSALDSIRRHYHPQSASPLHKGKHSGGSQQHLSSSLAASIGEGERDGEDPPVRLPWWLSAWMLWSLVHPSQTFPPPQLNQLLREKATMLEERSFRDNTNESTTPSPCQETLHEMCNRAGGAGSTRVFDAAQCSSLLRWVLVELLGDAQGRVEEVAPTDLGGSDRGSPRGGLSSSPSVVVHLTLRLRNVSAEHLHRVQSSLRTLLASVSASWGLHGLVALHTIEQLMTGARRNRIGTPQSNGSSRVDALRKNIPSTSTNTVTVGHNNASVSAPLKLLTPESFIDSGSASFEQLVLSKQEWDVLQSTCSAALDERSKTLEASRFEWPPRMTFTR</sequence>
<accession>A0A0S4J8F7</accession>
<gene>
    <name evidence="2" type="ORF">BSAL_91835</name>
</gene>
<organism evidence="2 3">
    <name type="scientific">Bodo saltans</name>
    <name type="common">Flagellated protozoan</name>
    <dbReference type="NCBI Taxonomy" id="75058"/>
    <lineage>
        <taxon>Eukaryota</taxon>
        <taxon>Discoba</taxon>
        <taxon>Euglenozoa</taxon>
        <taxon>Kinetoplastea</taxon>
        <taxon>Metakinetoplastina</taxon>
        <taxon>Eubodonida</taxon>
        <taxon>Bodonidae</taxon>
        <taxon>Bodo</taxon>
    </lineage>
</organism>